<organism evidence="1 2">
    <name type="scientific">Protopolystoma xenopodis</name>
    <dbReference type="NCBI Taxonomy" id="117903"/>
    <lineage>
        <taxon>Eukaryota</taxon>
        <taxon>Metazoa</taxon>
        <taxon>Spiralia</taxon>
        <taxon>Lophotrochozoa</taxon>
        <taxon>Platyhelminthes</taxon>
        <taxon>Monogenea</taxon>
        <taxon>Polyopisthocotylea</taxon>
        <taxon>Polystomatidea</taxon>
        <taxon>Polystomatidae</taxon>
        <taxon>Protopolystoma</taxon>
    </lineage>
</organism>
<dbReference type="Proteomes" id="UP000784294">
    <property type="component" value="Unassembled WGS sequence"/>
</dbReference>
<keyword evidence="2" id="KW-1185">Reference proteome</keyword>
<sequence length="130" mass="14215">MLAVPISLLSTRIHLRGVIVKEEPTTCCELSSPHLLGTAGWLFDNSLGSERLVNHKSTQQVLQIILSHLIVCFPPPISYAFLFAPPGRVKVHPFLPTCVWTGLQAGARLLVLHIAASVGDAFYRQGALYD</sequence>
<evidence type="ECO:0000313" key="2">
    <source>
        <dbReference type="Proteomes" id="UP000784294"/>
    </source>
</evidence>
<dbReference type="EMBL" id="CAAALY010022752">
    <property type="protein sequence ID" value="VEL14915.1"/>
    <property type="molecule type" value="Genomic_DNA"/>
</dbReference>
<evidence type="ECO:0000313" key="1">
    <source>
        <dbReference type="EMBL" id="VEL14915.1"/>
    </source>
</evidence>
<reference evidence="1" key="1">
    <citation type="submission" date="2018-11" db="EMBL/GenBank/DDBJ databases">
        <authorList>
            <consortium name="Pathogen Informatics"/>
        </authorList>
    </citation>
    <scope>NUCLEOTIDE SEQUENCE</scope>
</reference>
<name>A0A448WLR2_9PLAT</name>
<accession>A0A448WLR2</accession>
<protein>
    <submittedName>
        <fullName evidence="1">Uncharacterized protein</fullName>
    </submittedName>
</protein>
<proteinExistence type="predicted"/>
<dbReference type="AlphaFoldDB" id="A0A448WLR2"/>
<gene>
    <name evidence="1" type="ORF">PXEA_LOCUS8355</name>
</gene>
<comment type="caution">
    <text evidence="1">The sequence shown here is derived from an EMBL/GenBank/DDBJ whole genome shotgun (WGS) entry which is preliminary data.</text>
</comment>